<reference evidence="3" key="1">
    <citation type="submission" date="2021-12" db="EMBL/GenBank/DDBJ databases">
        <authorList>
            <person name="King R."/>
        </authorList>
    </citation>
    <scope>NUCLEOTIDE SEQUENCE</scope>
</reference>
<dbReference type="Proteomes" id="UP001154078">
    <property type="component" value="Chromosome 4"/>
</dbReference>
<dbReference type="PANTHER" id="PTHR21879:SF17">
    <property type="entry name" value="LD24139P"/>
    <property type="match status" value="1"/>
</dbReference>
<protein>
    <submittedName>
        <fullName evidence="3">Uncharacterized protein</fullName>
    </submittedName>
</protein>
<proteinExistence type="predicted"/>
<evidence type="ECO:0000313" key="4">
    <source>
        <dbReference type="Proteomes" id="UP001154078"/>
    </source>
</evidence>
<dbReference type="InterPro" id="IPR012464">
    <property type="entry name" value="DUF1676"/>
</dbReference>
<dbReference type="Pfam" id="PF07898">
    <property type="entry name" value="DUF1676"/>
    <property type="match status" value="1"/>
</dbReference>
<sequence length="274" mass="29717">MKRFVILSVVLIGYAFGVPLSEDPVAKENSPTLLKSLDRCILNQGDLPNLINCAASRMLKTIEKANNEPIINVVPGISFVSDNTRQAKQLNNNLNEVLLPTDPNKKTNKLMELILSAANRFLSGKSLKIQLPVISKESIGRAIEEGRGKMKKNMNPWMMGLGATMFTMVPILMGSLSLMATKALMVGKMALVVSAVLFIQMFLTGRNVLPNYGWNNIGGWGNNVGYGGGYGGGYGTNNIGGFGNSPQYPYARSIEVTPEENNEKTATELAYSGH</sequence>
<accession>A0A9P0FGJ2</accession>
<keyword evidence="4" id="KW-1185">Reference proteome</keyword>
<feature type="transmembrane region" description="Helical" evidence="1">
    <location>
        <begin position="157"/>
        <end position="176"/>
    </location>
</feature>
<dbReference type="EMBL" id="OV121135">
    <property type="protein sequence ID" value="CAH0555715.1"/>
    <property type="molecule type" value="Genomic_DNA"/>
</dbReference>
<evidence type="ECO:0000313" key="3">
    <source>
        <dbReference type="EMBL" id="CAH0555715.1"/>
    </source>
</evidence>
<feature type="chain" id="PRO_5040265099" evidence="2">
    <location>
        <begin position="18"/>
        <end position="274"/>
    </location>
</feature>
<keyword evidence="1" id="KW-0812">Transmembrane</keyword>
<dbReference type="OrthoDB" id="8191402at2759"/>
<evidence type="ECO:0000256" key="2">
    <source>
        <dbReference type="SAM" id="SignalP"/>
    </source>
</evidence>
<gene>
    <name evidence="3" type="ORF">MELIAE_LOCUS7003</name>
</gene>
<feature type="signal peptide" evidence="2">
    <location>
        <begin position="1"/>
        <end position="17"/>
    </location>
</feature>
<name>A0A9P0FGJ2_BRAAE</name>
<dbReference type="GO" id="GO:0016020">
    <property type="term" value="C:membrane"/>
    <property type="evidence" value="ECO:0007669"/>
    <property type="project" value="TreeGrafter"/>
</dbReference>
<dbReference type="AlphaFoldDB" id="A0A9P0FGJ2"/>
<evidence type="ECO:0000256" key="1">
    <source>
        <dbReference type="SAM" id="Phobius"/>
    </source>
</evidence>
<keyword evidence="2" id="KW-0732">Signal</keyword>
<feature type="transmembrane region" description="Helical" evidence="1">
    <location>
        <begin position="183"/>
        <end position="203"/>
    </location>
</feature>
<keyword evidence="1" id="KW-0472">Membrane</keyword>
<organism evidence="3 4">
    <name type="scientific">Brassicogethes aeneus</name>
    <name type="common">Rape pollen beetle</name>
    <name type="synonym">Meligethes aeneus</name>
    <dbReference type="NCBI Taxonomy" id="1431903"/>
    <lineage>
        <taxon>Eukaryota</taxon>
        <taxon>Metazoa</taxon>
        <taxon>Ecdysozoa</taxon>
        <taxon>Arthropoda</taxon>
        <taxon>Hexapoda</taxon>
        <taxon>Insecta</taxon>
        <taxon>Pterygota</taxon>
        <taxon>Neoptera</taxon>
        <taxon>Endopterygota</taxon>
        <taxon>Coleoptera</taxon>
        <taxon>Polyphaga</taxon>
        <taxon>Cucujiformia</taxon>
        <taxon>Nitidulidae</taxon>
        <taxon>Meligethinae</taxon>
        <taxon>Brassicogethes</taxon>
    </lineage>
</organism>
<dbReference type="PANTHER" id="PTHR21879">
    <property type="entry name" value="FI03362P-RELATED-RELATED"/>
    <property type="match status" value="1"/>
</dbReference>
<keyword evidence="1" id="KW-1133">Transmembrane helix</keyword>